<dbReference type="KEGG" id="pcl:Pcal_0479"/>
<dbReference type="EMBL" id="CP000561">
    <property type="protein sequence ID" value="ABO07910.1"/>
    <property type="molecule type" value="Genomic_DNA"/>
</dbReference>
<keyword evidence="2" id="KW-1185">Reference proteome</keyword>
<dbReference type="Proteomes" id="UP000001431">
    <property type="component" value="Chromosome"/>
</dbReference>
<reference evidence="1" key="1">
    <citation type="submission" date="2007-02" db="EMBL/GenBank/DDBJ databases">
        <title>Complete sequence of Pyrobaculum calidifontis JCM 11548.</title>
        <authorList>
            <consortium name="US DOE Joint Genome Institute"/>
            <person name="Copeland A."/>
            <person name="Lucas S."/>
            <person name="Lapidus A."/>
            <person name="Barry K."/>
            <person name="Glavina del Rio T."/>
            <person name="Dalin E."/>
            <person name="Tice H."/>
            <person name="Pitluck S."/>
            <person name="Chain P."/>
            <person name="Malfatti S."/>
            <person name="Shin M."/>
            <person name="Vergez L."/>
            <person name="Schmutz J."/>
            <person name="Larimer F."/>
            <person name="Land M."/>
            <person name="Hauser L."/>
            <person name="Kyrpides N."/>
            <person name="Mikhailova N."/>
            <person name="Cozen A.E."/>
            <person name="Fitz-Gibbon S.T."/>
            <person name="House C.H."/>
            <person name="Saltikov C."/>
            <person name="Lowe T.M."/>
            <person name="Richardson P."/>
        </authorList>
    </citation>
    <scope>NUCLEOTIDE SEQUENCE [LARGE SCALE GENOMIC DNA]</scope>
    <source>
        <strain evidence="1">JCM 11548</strain>
    </source>
</reference>
<evidence type="ECO:0000313" key="1">
    <source>
        <dbReference type="EMBL" id="ABO07910.1"/>
    </source>
</evidence>
<protein>
    <submittedName>
        <fullName evidence="1">Uncharacterized protein</fullName>
    </submittedName>
</protein>
<dbReference type="HOGENOM" id="CLU_1521923_0_0_2"/>
<sequence length="171" mass="18564">MSWRLTATVAITATLIALVAALLPPTDLLTQLRSATYTAHYPWGLVAADGSHAYAELGPYRVALNLWKIVICDGGCTSQNINAIQLYAQLKAQGQLVIEDRGGGCYHAQLKPTQLAGRVVAADVTFCLQRGIPTRIDGTVTIDGHEIRLGGEPHIEPTFPMDKYLEIHEKT</sequence>
<dbReference type="RefSeq" id="WP_011849168.1">
    <property type="nucleotide sequence ID" value="NC_009073.1"/>
</dbReference>
<name>A3MTE3_PYRCJ</name>
<dbReference type="OrthoDB" id="25753at2157"/>
<dbReference type="AlphaFoldDB" id="A3MTE3"/>
<organism evidence="1 2">
    <name type="scientific">Pyrobaculum calidifontis (strain DSM 21063 / JCM 11548 / VA1)</name>
    <dbReference type="NCBI Taxonomy" id="410359"/>
    <lineage>
        <taxon>Archaea</taxon>
        <taxon>Thermoproteota</taxon>
        <taxon>Thermoprotei</taxon>
        <taxon>Thermoproteales</taxon>
        <taxon>Thermoproteaceae</taxon>
        <taxon>Pyrobaculum</taxon>
    </lineage>
</organism>
<proteinExistence type="predicted"/>
<gene>
    <name evidence="1" type="ordered locus">Pcal_0479</name>
</gene>
<accession>A3MTE3</accession>
<dbReference type="eggNOG" id="arCOG05430">
    <property type="taxonomic scope" value="Archaea"/>
</dbReference>
<dbReference type="GeneID" id="4909680"/>
<dbReference type="STRING" id="410359.Pcal_0479"/>
<evidence type="ECO:0000313" key="2">
    <source>
        <dbReference type="Proteomes" id="UP000001431"/>
    </source>
</evidence>